<feature type="transmembrane region" description="Helical" evidence="6">
    <location>
        <begin position="84"/>
        <end position="103"/>
    </location>
</feature>
<proteinExistence type="predicted"/>
<dbReference type="Gene3D" id="1.20.1250.20">
    <property type="entry name" value="MFS general substrate transporter like domains"/>
    <property type="match status" value="1"/>
</dbReference>
<dbReference type="InterPro" id="IPR011701">
    <property type="entry name" value="MFS"/>
</dbReference>
<keyword evidence="4 6" id="KW-1133">Transmembrane helix</keyword>
<organism evidence="8 9">
    <name type="scientific">Paenibacillus pasadenensis</name>
    <dbReference type="NCBI Taxonomy" id="217090"/>
    <lineage>
        <taxon>Bacteria</taxon>
        <taxon>Bacillati</taxon>
        <taxon>Bacillota</taxon>
        <taxon>Bacilli</taxon>
        <taxon>Bacillales</taxon>
        <taxon>Paenibacillaceae</taxon>
        <taxon>Paenibacillus</taxon>
    </lineage>
</organism>
<sequence>MSASQTARIGAARTGTVYAILIAISVVHMLNDSMQSVIPALFPIFQDTLHISYTQIGWLTFTLQMTSSVMQPVVGLFSDRRPSPWLLVGGMIMSMIGIAGLAYAPSFGWLVFFILFVGLGSAVFHPEGSRVVYFAAGSRRGFAQSIYQVGGNFGQSLAPLMTILIFIPLGQQGAIWGTLLAVAGILVLLKVVPWYSRQLAEHGKPVKKAAVPRGELSADARKRKKLVALALALLITLVFARSWYGAAIGTFYQFYLIHDYGLTKQAAQVPVFLFMIFGVVGTFFGGIVSDKIGAKRMMLLSLLGAAPFALLLPHLPLIAMYPFAALLGLVLQSGFSVSVVYAQELLPGRVGMASGLITGLAFGMGALGAVVLGRLGDLYGLQSMMFWTSVLPLAGVLAVFMPGGGKPQKAG</sequence>
<dbReference type="EMBL" id="NFEZ01000004">
    <property type="protein sequence ID" value="PLT44657.1"/>
    <property type="molecule type" value="Genomic_DNA"/>
</dbReference>
<keyword evidence="5 6" id="KW-0472">Membrane</keyword>
<dbReference type="CDD" id="cd17478">
    <property type="entry name" value="MFS_FsR"/>
    <property type="match status" value="1"/>
</dbReference>
<dbReference type="Pfam" id="PF07690">
    <property type="entry name" value="MFS_1"/>
    <property type="match status" value="1"/>
</dbReference>
<dbReference type="GO" id="GO:0005886">
    <property type="term" value="C:plasma membrane"/>
    <property type="evidence" value="ECO:0007669"/>
    <property type="project" value="UniProtKB-SubCell"/>
</dbReference>
<keyword evidence="9" id="KW-1185">Reference proteome</keyword>
<dbReference type="InterPro" id="IPR036259">
    <property type="entry name" value="MFS_trans_sf"/>
</dbReference>
<dbReference type="Proteomes" id="UP000234789">
    <property type="component" value="Unassembled WGS sequence"/>
</dbReference>
<evidence type="ECO:0000256" key="3">
    <source>
        <dbReference type="ARBA" id="ARBA00022692"/>
    </source>
</evidence>
<evidence type="ECO:0000256" key="1">
    <source>
        <dbReference type="ARBA" id="ARBA00004651"/>
    </source>
</evidence>
<dbReference type="PANTHER" id="PTHR43129:SF1">
    <property type="entry name" value="FOSMIDOMYCIN RESISTANCE PROTEIN"/>
    <property type="match status" value="1"/>
</dbReference>
<evidence type="ECO:0000313" key="9">
    <source>
        <dbReference type="Proteomes" id="UP000234789"/>
    </source>
</evidence>
<dbReference type="OrthoDB" id="9770492at2"/>
<dbReference type="SUPFAM" id="SSF103473">
    <property type="entry name" value="MFS general substrate transporter"/>
    <property type="match status" value="1"/>
</dbReference>
<comment type="subcellular location">
    <subcellularLocation>
        <location evidence="1">Cell membrane</location>
        <topology evidence="1">Multi-pass membrane protein</topology>
    </subcellularLocation>
</comment>
<dbReference type="PROSITE" id="PS50850">
    <property type="entry name" value="MFS"/>
    <property type="match status" value="1"/>
</dbReference>
<feature type="transmembrane region" description="Helical" evidence="6">
    <location>
        <begin position="109"/>
        <end position="125"/>
    </location>
</feature>
<evidence type="ECO:0000256" key="5">
    <source>
        <dbReference type="ARBA" id="ARBA00023136"/>
    </source>
</evidence>
<keyword evidence="2" id="KW-0813">Transport</keyword>
<accession>A0A2N5N2S5</accession>
<reference evidence="8 9" key="1">
    <citation type="submission" date="2017-05" db="EMBL/GenBank/DDBJ databases">
        <title>Functional genome analysis of Paenibacillus pasadenensis strain R16: insights on endophytic life style and antifungal activity.</title>
        <authorList>
            <person name="Passera A."/>
            <person name="Marcolungo L."/>
            <person name="Casati P."/>
            <person name="Brasca M."/>
            <person name="Quaglino F."/>
            <person name="Delledonne M."/>
        </authorList>
    </citation>
    <scope>NUCLEOTIDE SEQUENCE [LARGE SCALE GENOMIC DNA]</scope>
    <source>
        <strain evidence="8 9">R16</strain>
    </source>
</reference>
<evidence type="ECO:0000313" key="8">
    <source>
        <dbReference type="EMBL" id="PLT44657.1"/>
    </source>
</evidence>
<evidence type="ECO:0000256" key="2">
    <source>
        <dbReference type="ARBA" id="ARBA00022448"/>
    </source>
</evidence>
<feature type="domain" description="Major facilitator superfamily (MFS) profile" evidence="7">
    <location>
        <begin position="20"/>
        <end position="406"/>
    </location>
</feature>
<dbReference type="AlphaFoldDB" id="A0A2N5N2S5"/>
<dbReference type="InterPro" id="IPR020846">
    <property type="entry name" value="MFS_dom"/>
</dbReference>
<gene>
    <name evidence="8" type="ORF">B8V81_3088</name>
</gene>
<comment type="caution">
    <text evidence="8">The sequence shown here is derived from an EMBL/GenBank/DDBJ whole genome shotgun (WGS) entry which is preliminary data.</text>
</comment>
<name>A0A2N5N2S5_9BACL</name>
<evidence type="ECO:0000259" key="7">
    <source>
        <dbReference type="PROSITE" id="PS50850"/>
    </source>
</evidence>
<feature type="transmembrane region" description="Helical" evidence="6">
    <location>
        <begin position="173"/>
        <end position="192"/>
    </location>
</feature>
<feature type="transmembrane region" description="Helical" evidence="6">
    <location>
        <begin position="266"/>
        <end position="285"/>
    </location>
</feature>
<dbReference type="PANTHER" id="PTHR43129">
    <property type="entry name" value="FOSMIDOMYCIN RESISTANCE PROTEIN"/>
    <property type="match status" value="1"/>
</dbReference>
<feature type="transmembrane region" description="Helical" evidence="6">
    <location>
        <begin position="384"/>
        <end position="403"/>
    </location>
</feature>
<protein>
    <submittedName>
        <fullName evidence="8">Fosmidomycin resistance protein</fullName>
    </submittedName>
</protein>
<evidence type="ECO:0000256" key="4">
    <source>
        <dbReference type="ARBA" id="ARBA00022989"/>
    </source>
</evidence>
<evidence type="ECO:0000256" key="6">
    <source>
        <dbReference type="SAM" id="Phobius"/>
    </source>
</evidence>
<feature type="transmembrane region" description="Helical" evidence="6">
    <location>
        <begin position="146"/>
        <end position="167"/>
    </location>
</feature>
<feature type="transmembrane region" description="Helical" evidence="6">
    <location>
        <begin position="12"/>
        <end position="30"/>
    </location>
</feature>
<dbReference type="RefSeq" id="WP_028597867.1">
    <property type="nucleotide sequence ID" value="NZ_BIMM01000068.1"/>
</dbReference>
<dbReference type="GO" id="GO:0022857">
    <property type="term" value="F:transmembrane transporter activity"/>
    <property type="evidence" value="ECO:0007669"/>
    <property type="project" value="InterPro"/>
</dbReference>
<feature type="transmembrane region" description="Helical" evidence="6">
    <location>
        <begin position="56"/>
        <end position="77"/>
    </location>
</feature>
<feature type="transmembrane region" description="Helical" evidence="6">
    <location>
        <begin position="353"/>
        <end position="372"/>
    </location>
</feature>
<feature type="transmembrane region" description="Helical" evidence="6">
    <location>
        <begin position="226"/>
        <end position="246"/>
    </location>
</feature>
<keyword evidence="3 6" id="KW-0812">Transmembrane</keyword>